<dbReference type="PROSITE" id="PS50006">
    <property type="entry name" value="FHA_DOMAIN"/>
    <property type="match status" value="1"/>
</dbReference>
<protein>
    <submittedName>
        <fullName evidence="2">SMAD/FHA domain-containing protein</fullName>
    </submittedName>
</protein>
<dbReference type="InterPro" id="IPR008984">
    <property type="entry name" value="SMAD_FHA_dom_sf"/>
</dbReference>
<dbReference type="PANTHER" id="PTHR15715:SF37">
    <property type="entry name" value="LD47843P"/>
    <property type="match status" value="1"/>
</dbReference>
<dbReference type="Pfam" id="PF00498">
    <property type="entry name" value="FHA"/>
    <property type="match status" value="1"/>
</dbReference>
<name>A0A9P7AK78_9AGAM</name>
<dbReference type="PANTHER" id="PTHR15715">
    <property type="entry name" value="CENTROSOMAL PROTEIN OF 170 KDA"/>
    <property type="match status" value="1"/>
</dbReference>
<dbReference type="SUPFAM" id="SSF49879">
    <property type="entry name" value="SMAD/FHA domain"/>
    <property type="match status" value="1"/>
</dbReference>
<dbReference type="Proteomes" id="UP000719766">
    <property type="component" value="Unassembled WGS sequence"/>
</dbReference>
<dbReference type="OrthoDB" id="687730at2759"/>
<dbReference type="GO" id="GO:0005737">
    <property type="term" value="C:cytoplasm"/>
    <property type="evidence" value="ECO:0007669"/>
    <property type="project" value="TreeGrafter"/>
</dbReference>
<evidence type="ECO:0000313" key="3">
    <source>
        <dbReference type="Proteomes" id="UP000719766"/>
    </source>
</evidence>
<organism evidence="2 3">
    <name type="scientific">Suillus plorans</name>
    <dbReference type="NCBI Taxonomy" id="116603"/>
    <lineage>
        <taxon>Eukaryota</taxon>
        <taxon>Fungi</taxon>
        <taxon>Dikarya</taxon>
        <taxon>Basidiomycota</taxon>
        <taxon>Agaricomycotina</taxon>
        <taxon>Agaricomycetes</taxon>
        <taxon>Agaricomycetidae</taxon>
        <taxon>Boletales</taxon>
        <taxon>Suillineae</taxon>
        <taxon>Suillaceae</taxon>
        <taxon>Suillus</taxon>
    </lineage>
</organism>
<feature type="domain" description="FHA" evidence="1">
    <location>
        <begin position="1"/>
        <end position="43"/>
    </location>
</feature>
<dbReference type="InterPro" id="IPR000253">
    <property type="entry name" value="FHA_dom"/>
</dbReference>
<dbReference type="Gene3D" id="2.60.200.20">
    <property type="match status" value="1"/>
</dbReference>
<dbReference type="RefSeq" id="XP_041158058.1">
    <property type="nucleotide sequence ID" value="XM_041298168.1"/>
</dbReference>
<dbReference type="EMBL" id="JABBWE010000044">
    <property type="protein sequence ID" value="KAG1791173.1"/>
    <property type="molecule type" value="Genomic_DNA"/>
</dbReference>
<reference evidence="2" key="1">
    <citation type="journal article" date="2020" name="New Phytol.">
        <title>Comparative genomics reveals dynamic genome evolution in host specialist ectomycorrhizal fungi.</title>
        <authorList>
            <person name="Lofgren L.A."/>
            <person name="Nguyen N.H."/>
            <person name="Vilgalys R."/>
            <person name="Ruytinx J."/>
            <person name="Liao H.L."/>
            <person name="Branco S."/>
            <person name="Kuo A."/>
            <person name="LaButti K."/>
            <person name="Lipzen A."/>
            <person name="Andreopoulos W."/>
            <person name="Pangilinan J."/>
            <person name="Riley R."/>
            <person name="Hundley H."/>
            <person name="Na H."/>
            <person name="Barry K."/>
            <person name="Grigoriev I.V."/>
            <person name="Stajich J.E."/>
            <person name="Kennedy P.G."/>
        </authorList>
    </citation>
    <scope>NUCLEOTIDE SEQUENCE</scope>
    <source>
        <strain evidence="2">S12</strain>
    </source>
</reference>
<dbReference type="GeneID" id="64591932"/>
<dbReference type="SMART" id="SM00240">
    <property type="entry name" value="FHA"/>
    <property type="match status" value="1"/>
</dbReference>
<accession>A0A9P7AK78</accession>
<dbReference type="AlphaFoldDB" id="A0A9P7AK78"/>
<proteinExistence type="predicted"/>
<gene>
    <name evidence="2" type="ORF">HD556DRAFT_1241147</name>
</gene>
<dbReference type="InterPro" id="IPR051176">
    <property type="entry name" value="Cent_Immune-Sig_Mod"/>
</dbReference>
<keyword evidence="3" id="KW-1185">Reference proteome</keyword>
<feature type="non-terminal residue" evidence="2">
    <location>
        <position position="1"/>
    </location>
</feature>
<comment type="caution">
    <text evidence="2">The sequence shown here is derived from an EMBL/GenBank/DDBJ whole genome shotgun (WGS) entry which is preliminary data.</text>
</comment>
<sequence length="130" mass="14352">ERNSYFDSKVLSRQHAEIWEDSGKIYIKDVKSSNGTFINGERLSPEGVESEPFELKNDDIVEFGIDISGEDNKTTIHHKVAARIMCVFTDEDVHLAARIEVIPSSTSLPPNIPSVLPPATSSSGSCYNNI</sequence>
<evidence type="ECO:0000259" key="1">
    <source>
        <dbReference type="PROSITE" id="PS50006"/>
    </source>
</evidence>
<evidence type="ECO:0000313" key="2">
    <source>
        <dbReference type="EMBL" id="KAG1791173.1"/>
    </source>
</evidence>